<dbReference type="RefSeq" id="XP_012050210.1">
    <property type="nucleotide sequence ID" value="XM_012194820.1"/>
</dbReference>
<feature type="region of interest" description="Disordered" evidence="1">
    <location>
        <begin position="846"/>
        <end position="865"/>
    </location>
</feature>
<feature type="region of interest" description="Disordered" evidence="1">
    <location>
        <begin position="1"/>
        <end position="133"/>
    </location>
</feature>
<feature type="compositionally biased region" description="Low complexity" evidence="1">
    <location>
        <begin position="111"/>
        <end position="133"/>
    </location>
</feature>
<feature type="region of interest" description="Disordered" evidence="1">
    <location>
        <begin position="623"/>
        <end position="705"/>
    </location>
</feature>
<feature type="region of interest" description="Disordered" evidence="1">
    <location>
        <begin position="348"/>
        <end position="367"/>
    </location>
</feature>
<accession>J9VUA2</accession>
<feature type="compositionally biased region" description="Basic and acidic residues" evidence="1">
    <location>
        <begin position="846"/>
        <end position="863"/>
    </location>
</feature>
<dbReference type="HOGENOM" id="CLU_020131_0_0_1"/>
<feature type="region of interest" description="Disordered" evidence="1">
    <location>
        <begin position="875"/>
        <end position="897"/>
    </location>
</feature>
<protein>
    <submittedName>
        <fullName evidence="2">Uncharacterized protein</fullName>
    </submittedName>
</protein>
<sequence length="897" mass="94248">MTDPNKPRPKVTSHVSSTPGHSPGTTYKASVRARVTPSAIAASHTTPGAGSRPSLKTTPSSSLRSHVSASSANTPRTGARSPLPRTPSTPASVPQARVTKPFQPQRSPLTPGFAPSSGNPSSSSASALGVASGTPVVVPRVRAARSALGVSAVPSVSNSSASKGKNKAENSGGSSSGSGGSGSGNGSSSGYDGTNGYGQTPDGQVRRYAVDKTAPAVATSTSTDVSVYGTRTRTDSLKSTFSAGGRAPRARVKPQPQPQTQAQTGLQLKSSSQFTSTPSTSSPNSPTRSSLRTVIHAAGTVDTPATPVRPAGTGAGAGDNTGGGSDTPSPTGDPNPTTSALGIANAYLSSAPWPRPPSPERSSPEHERLPHALPHHLLHHHYHLYIGSGLNSLPLERSRSSTDNLEGTTYTLDVDQAQAQNGNQNKGTHLPPHVPYHLLTHPTASAPTSPTPFAQPQDPEIQPANQGPHPPSPLSSTSTMTTSFTSTTMATKRRTSKPRLPPMILHPSERQQALKEGRKIVGWLGMGGVGVGRGMRIMPGSPEVKTVELPELTPDATGMPALDRKGKEGWEGENGYGNGLYADEQNQERDLGPEEYQYLYENGNENGNGNDDKHECEYDHRYEYDYDNDNDNGERDTTDNGNGKRNAEQKEVTSVLPVAGDRQDSSKEEEEDGERKSLVENEVEAEAGAATEIEGGGEGGGKEEQEVDEMLGTDAVEAKINRKIADLEISNASLLAINKSLEAAKSKQRAEIGKLRRRLRETLAFPQLGAGASNGSGSGFGLGSNSGLDFGLGLGVGTSTLEDEADHESEFDLNLFLPHEAEMTDPQLDARWSKMEDLVMGMKKAAEEAVRSGDEEGSREGRGRVLGWAEMEEMEEADASFISEGAGERSEEEGTVS</sequence>
<proteinExistence type="predicted"/>
<name>J9VUA2_CRYN9</name>
<feature type="compositionally biased region" description="Gly residues" evidence="1">
    <location>
        <begin position="174"/>
        <end position="187"/>
    </location>
</feature>
<feature type="compositionally biased region" description="Low complexity" evidence="1">
    <location>
        <begin position="442"/>
        <end position="457"/>
    </location>
</feature>
<dbReference type="VEuPathDB" id="FungiDB:CNAG_02528"/>
<feature type="compositionally biased region" description="Polar residues" evidence="1">
    <location>
        <begin position="13"/>
        <end position="28"/>
    </location>
</feature>
<reference evidence="2 3" key="1">
    <citation type="journal article" date="2014" name="PLoS Genet.">
        <title>Analysis of the genome and transcriptome of Cryptococcus neoformans var. grubii reveals complex RNA expression and microevolution leading to virulence attenuation.</title>
        <authorList>
            <person name="Janbon G."/>
            <person name="Ormerod K.L."/>
            <person name="Paulet D."/>
            <person name="Byrnes E.J.III."/>
            <person name="Yadav V."/>
            <person name="Chatterjee G."/>
            <person name="Mullapudi N."/>
            <person name="Hon C.C."/>
            <person name="Billmyre R.B."/>
            <person name="Brunel F."/>
            <person name="Bahn Y.S."/>
            <person name="Chen W."/>
            <person name="Chen Y."/>
            <person name="Chow E.W."/>
            <person name="Coppee J.Y."/>
            <person name="Floyd-Averette A."/>
            <person name="Gaillardin C."/>
            <person name="Gerik K.J."/>
            <person name="Goldberg J."/>
            <person name="Gonzalez-Hilarion S."/>
            <person name="Gujja S."/>
            <person name="Hamlin J.L."/>
            <person name="Hsueh Y.P."/>
            <person name="Ianiri G."/>
            <person name="Jones S."/>
            <person name="Kodira C.D."/>
            <person name="Kozubowski L."/>
            <person name="Lam W."/>
            <person name="Marra M."/>
            <person name="Mesner L.D."/>
            <person name="Mieczkowski P.A."/>
            <person name="Moyrand F."/>
            <person name="Nielsen K."/>
            <person name="Proux C."/>
            <person name="Rossignol T."/>
            <person name="Schein J.E."/>
            <person name="Sun S."/>
            <person name="Wollschlaeger C."/>
            <person name="Wood I.A."/>
            <person name="Zeng Q."/>
            <person name="Neuveglise C."/>
            <person name="Newlon C.S."/>
            <person name="Perfect J.R."/>
            <person name="Lodge J.K."/>
            <person name="Idnurm A."/>
            <person name="Stajich J.E."/>
            <person name="Kronstad J.W."/>
            <person name="Sanyal K."/>
            <person name="Heitman J."/>
            <person name="Fraser J.A."/>
            <person name="Cuomo C.A."/>
            <person name="Dietrich F.S."/>
        </authorList>
    </citation>
    <scope>NUCLEOTIDE SEQUENCE [LARGE SCALE GENOMIC DNA]</scope>
    <source>
        <strain evidence="3">H99 / ATCC 208821 / CBS 10515 / FGSC 9487</strain>
    </source>
</reference>
<feature type="compositionally biased region" description="Low complexity" evidence="1">
    <location>
        <begin position="475"/>
        <end position="490"/>
    </location>
</feature>
<dbReference type="Proteomes" id="UP000010091">
    <property type="component" value="Chromosome 6"/>
</dbReference>
<evidence type="ECO:0000256" key="1">
    <source>
        <dbReference type="SAM" id="MobiDB-lite"/>
    </source>
</evidence>
<feature type="region of interest" description="Disordered" evidence="1">
    <location>
        <begin position="421"/>
        <end position="503"/>
    </location>
</feature>
<feature type="compositionally biased region" description="Polar residues" evidence="1">
    <location>
        <begin position="218"/>
        <end position="242"/>
    </location>
</feature>
<evidence type="ECO:0000313" key="3">
    <source>
        <dbReference type="Proteomes" id="UP000010091"/>
    </source>
</evidence>
<dbReference type="OrthoDB" id="2555519at2759"/>
<evidence type="ECO:0000313" key="2">
    <source>
        <dbReference type="EMBL" id="AFR95305.1"/>
    </source>
</evidence>
<dbReference type="GeneID" id="23886142"/>
<feature type="region of interest" description="Disordered" evidence="1">
    <location>
        <begin position="147"/>
        <end position="341"/>
    </location>
</feature>
<organism evidence="2 3">
    <name type="scientific">Cryptococcus neoformans (strain H99 / ATCC 208821 / CBS 10515 / FGSC 9487)</name>
    <name type="common">Cryptococcus neoformans var. grubii serotype A</name>
    <dbReference type="NCBI Taxonomy" id="235443"/>
    <lineage>
        <taxon>Eukaryota</taxon>
        <taxon>Fungi</taxon>
        <taxon>Dikarya</taxon>
        <taxon>Basidiomycota</taxon>
        <taxon>Agaricomycotina</taxon>
        <taxon>Tremellomycetes</taxon>
        <taxon>Tremellales</taxon>
        <taxon>Cryptococcaceae</taxon>
        <taxon>Cryptococcus</taxon>
        <taxon>Cryptococcus neoformans species complex</taxon>
    </lineage>
</organism>
<feature type="compositionally biased region" description="Low complexity" evidence="1">
    <location>
        <begin position="147"/>
        <end position="173"/>
    </location>
</feature>
<dbReference type="AlphaFoldDB" id="J9VUA2"/>
<feature type="compositionally biased region" description="Gly residues" evidence="1">
    <location>
        <begin position="313"/>
        <end position="325"/>
    </location>
</feature>
<dbReference type="PANTHER" id="PTHR38701">
    <property type="entry name" value="CHROMOSOME 8, WHOLE GENOME SHOTGUN SEQUENCE"/>
    <property type="match status" value="1"/>
</dbReference>
<feature type="compositionally biased region" description="Low complexity" evidence="1">
    <location>
        <begin position="258"/>
        <end position="290"/>
    </location>
</feature>
<feature type="compositionally biased region" description="Polar residues" evidence="1">
    <location>
        <begin position="43"/>
        <end position="59"/>
    </location>
</feature>
<dbReference type="PANTHER" id="PTHR38701:SF1">
    <property type="entry name" value="UP-REGULATED DURING SEPTATION PROTEIN 1 DOMAIN-CONTAINING PROTEIN"/>
    <property type="match status" value="1"/>
</dbReference>
<feature type="region of interest" description="Disordered" evidence="1">
    <location>
        <begin position="553"/>
        <end position="581"/>
    </location>
</feature>
<gene>
    <name evidence="2" type="ORF">CNAG_02528</name>
</gene>
<keyword evidence="3" id="KW-1185">Reference proteome</keyword>
<feature type="compositionally biased region" description="Low complexity" evidence="1">
    <location>
        <begin position="60"/>
        <end position="71"/>
    </location>
</feature>
<dbReference type="EMBL" id="CP003825">
    <property type="protein sequence ID" value="AFR95305.1"/>
    <property type="molecule type" value="Genomic_DNA"/>
</dbReference>